<evidence type="ECO:0000256" key="4">
    <source>
        <dbReference type="ARBA" id="ARBA00012706"/>
    </source>
</evidence>
<accession>A0ABR1IQR8</accession>
<organism evidence="10 11">
    <name type="scientific">Marasmiellus scandens</name>
    <dbReference type="NCBI Taxonomy" id="2682957"/>
    <lineage>
        <taxon>Eukaryota</taxon>
        <taxon>Fungi</taxon>
        <taxon>Dikarya</taxon>
        <taxon>Basidiomycota</taxon>
        <taxon>Agaricomycotina</taxon>
        <taxon>Agaricomycetes</taxon>
        <taxon>Agaricomycetidae</taxon>
        <taxon>Agaricales</taxon>
        <taxon>Marasmiineae</taxon>
        <taxon>Omphalotaceae</taxon>
        <taxon>Marasmiellus</taxon>
    </lineage>
</organism>
<comment type="subcellular location">
    <subcellularLocation>
        <location evidence="2">Secreted</location>
    </subcellularLocation>
</comment>
<evidence type="ECO:0000313" key="11">
    <source>
        <dbReference type="Proteomes" id="UP001498398"/>
    </source>
</evidence>
<proteinExistence type="inferred from homology"/>
<dbReference type="EC" id="3.2.1.78" evidence="4"/>
<evidence type="ECO:0000256" key="5">
    <source>
        <dbReference type="ARBA" id="ARBA00022525"/>
    </source>
</evidence>
<dbReference type="InterPro" id="IPR001547">
    <property type="entry name" value="Glyco_hydro_5"/>
</dbReference>
<protein>
    <recommendedName>
        <fullName evidence="4">mannan endo-1,4-beta-mannosidase</fullName>
        <ecNumber evidence="4">3.2.1.78</ecNumber>
    </recommendedName>
</protein>
<keyword evidence="7" id="KW-0378">Hydrolase</keyword>
<name>A0ABR1IQR8_9AGAR</name>
<dbReference type="Pfam" id="PF26410">
    <property type="entry name" value="GH5_mannosidase"/>
    <property type="match status" value="1"/>
</dbReference>
<comment type="caution">
    <text evidence="10">The sequence shown here is derived from an EMBL/GenBank/DDBJ whole genome shotgun (WGS) entry which is preliminary data.</text>
</comment>
<keyword evidence="11" id="KW-1185">Reference proteome</keyword>
<evidence type="ECO:0000256" key="3">
    <source>
        <dbReference type="ARBA" id="ARBA00005641"/>
    </source>
</evidence>
<evidence type="ECO:0000256" key="1">
    <source>
        <dbReference type="ARBA" id="ARBA00001678"/>
    </source>
</evidence>
<comment type="catalytic activity">
    <reaction evidence="1">
        <text>Random hydrolysis of (1-&gt;4)-beta-D-mannosidic linkages in mannans, galactomannans and glucomannans.</text>
        <dbReference type="EC" id="3.2.1.78"/>
    </reaction>
</comment>
<dbReference type="InterPro" id="IPR045053">
    <property type="entry name" value="MAN-like"/>
</dbReference>
<evidence type="ECO:0000256" key="2">
    <source>
        <dbReference type="ARBA" id="ARBA00004613"/>
    </source>
</evidence>
<evidence type="ECO:0000256" key="8">
    <source>
        <dbReference type="ARBA" id="ARBA00023295"/>
    </source>
</evidence>
<dbReference type="SUPFAM" id="SSF51445">
    <property type="entry name" value="(Trans)glycosidases"/>
    <property type="match status" value="1"/>
</dbReference>
<feature type="domain" description="Glycoside hydrolase family 5" evidence="9">
    <location>
        <begin position="10"/>
        <end position="72"/>
    </location>
</feature>
<keyword evidence="8" id="KW-0326">Glycosidase</keyword>
<gene>
    <name evidence="10" type="ORF">VKT23_017978</name>
</gene>
<keyword evidence="5" id="KW-0964">Secreted</keyword>
<comment type="similarity">
    <text evidence="3">Belongs to the glycosyl hydrolase 5 (cellulase A) family.</text>
</comment>
<evidence type="ECO:0000259" key="9">
    <source>
        <dbReference type="Pfam" id="PF26410"/>
    </source>
</evidence>
<evidence type="ECO:0000313" key="10">
    <source>
        <dbReference type="EMBL" id="KAK7438645.1"/>
    </source>
</evidence>
<sequence length="92" mass="10234">MDRGGEGVDFDANLAISSIDFGTFHLYPETWGQLIDPAGFGNKWINDHATSMRNRNKPVILEEFGTTGDKQTTYSSWYSTILSSGLTGDLIW</sequence>
<dbReference type="EMBL" id="JBANRG010000078">
    <property type="protein sequence ID" value="KAK7438645.1"/>
    <property type="molecule type" value="Genomic_DNA"/>
</dbReference>
<keyword evidence="6" id="KW-0732">Signal</keyword>
<dbReference type="Gene3D" id="3.20.20.80">
    <property type="entry name" value="Glycosidases"/>
    <property type="match status" value="1"/>
</dbReference>
<evidence type="ECO:0000256" key="7">
    <source>
        <dbReference type="ARBA" id="ARBA00022801"/>
    </source>
</evidence>
<dbReference type="PANTHER" id="PTHR31451">
    <property type="match status" value="1"/>
</dbReference>
<evidence type="ECO:0000256" key="6">
    <source>
        <dbReference type="ARBA" id="ARBA00022729"/>
    </source>
</evidence>
<dbReference type="InterPro" id="IPR017853">
    <property type="entry name" value="GH"/>
</dbReference>
<reference evidence="10 11" key="1">
    <citation type="submission" date="2024-01" db="EMBL/GenBank/DDBJ databases">
        <title>A draft genome for the cacao thread blight pathogen Marasmiellus scandens.</title>
        <authorList>
            <person name="Baruah I.K."/>
            <person name="Leung J."/>
            <person name="Bukari Y."/>
            <person name="Amoako-Attah I."/>
            <person name="Meinhardt L.W."/>
            <person name="Bailey B.A."/>
            <person name="Cohen S.P."/>
        </authorList>
    </citation>
    <scope>NUCLEOTIDE SEQUENCE [LARGE SCALE GENOMIC DNA]</scope>
    <source>
        <strain evidence="10 11">GH-19</strain>
    </source>
</reference>
<dbReference type="Proteomes" id="UP001498398">
    <property type="component" value="Unassembled WGS sequence"/>
</dbReference>
<dbReference type="PANTHER" id="PTHR31451:SF39">
    <property type="entry name" value="MANNAN ENDO-1,4-BETA-MANNOSIDASE 1"/>
    <property type="match status" value="1"/>
</dbReference>